<evidence type="ECO:0000256" key="15">
    <source>
        <dbReference type="ARBA" id="ARBA00023136"/>
    </source>
</evidence>
<dbReference type="EMBL" id="CP009788">
    <property type="protein sequence ID" value="AJE02980.1"/>
    <property type="molecule type" value="Genomic_DNA"/>
</dbReference>
<keyword evidence="8" id="KW-1003">Cell membrane</keyword>
<keyword evidence="11 18" id="KW-0812">Transmembrane</keyword>
<dbReference type="GO" id="GO:0004605">
    <property type="term" value="F:phosphatidate cytidylyltransferase activity"/>
    <property type="evidence" value="ECO:0007669"/>
    <property type="project" value="UniProtKB-EC"/>
</dbReference>
<feature type="transmembrane region" description="Helical" evidence="19">
    <location>
        <begin position="183"/>
        <end position="202"/>
    </location>
</feature>
<keyword evidence="21" id="KW-1185">Reference proteome</keyword>
<evidence type="ECO:0000256" key="18">
    <source>
        <dbReference type="RuleBase" id="RU003938"/>
    </source>
</evidence>
<dbReference type="GO" id="GO:0016024">
    <property type="term" value="P:CDP-diacylglycerol biosynthetic process"/>
    <property type="evidence" value="ECO:0007669"/>
    <property type="project" value="UniProtKB-UniPathway"/>
</dbReference>
<evidence type="ECO:0000313" key="20">
    <source>
        <dbReference type="EMBL" id="AJE02980.1"/>
    </source>
</evidence>
<evidence type="ECO:0000256" key="3">
    <source>
        <dbReference type="ARBA" id="ARBA00005119"/>
    </source>
</evidence>
<feature type="transmembrane region" description="Helical" evidence="19">
    <location>
        <begin position="115"/>
        <end position="135"/>
    </location>
</feature>
<dbReference type="PROSITE" id="PS01315">
    <property type="entry name" value="CDS"/>
    <property type="match status" value="1"/>
</dbReference>
<dbReference type="PANTHER" id="PTHR46382">
    <property type="entry name" value="PHOSPHATIDATE CYTIDYLYLTRANSFERASE"/>
    <property type="match status" value="1"/>
</dbReference>
<dbReference type="STRING" id="345632.GPICK_06030"/>
<dbReference type="PANTHER" id="PTHR46382:SF1">
    <property type="entry name" value="PHOSPHATIDATE CYTIDYLYLTRANSFERASE"/>
    <property type="match status" value="1"/>
</dbReference>
<feature type="transmembrane region" description="Helical" evidence="19">
    <location>
        <begin position="141"/>
        <end position="162"/>
    </location>
</feature>
<organism evidence="20 21">
    <name type="scientific">Geobacter pickeringii</name>
    <dbReference type="NCBI Taxonomy" id="345632"/>
    <lineage>
        <taxon>Bacteria</taxon>
        <taxon>Pseudomonadati</taxon>
        <taxon>Thermodesulfobacteriota</taxon>
        <taxon>Desulfuromonadia</taxon>
        <taxon>Geobacterales</taxon>
        <taxon>Geobacteraceae</taxon>
        <taxon>Geobacter</taxon>
    </lineage>
</organism>
<dbReference type="Proteomes" id="UP000057609">
    <property type="component" value="Chromosome"/>
</dbReference>
<sequence length="276" mass="29256">MKRVITGAVALPLLILLVLKGGIFLFALFIVLLTVLGLGEFYRMALPERKIDGVVVSLAGGCIPLFLTLPALAPGVVATQAVPGLVMPLLTTLFVACALRVLFSFRDIRFAAGEVAFFVAGLLYVPLLLTHLLWLRALPHGIDWIFLLLVVVMSGDTAAYYVGSSLGKHKLYPVVSPNKSVEGAIGGLCGSIAGAFIVKATFFPELSSGDCLAAALLMGPLGQVGDLFESLLKRSFGVKDSGVIIPGHGGVLDRLDSILFAAPAGYYYAVLFFMNR</sequence>
<feature type="transmembrane region" description="Helical" evidence="19">
    <location>
        <begin position="51"/>
        <end position="73"/>
    </location>
</feature>
<feature type="transmembrane region" description="Helical" evidence="19">
    <location>
        <begin position="12"/>
        <end position="39"/>
    </location>
</feature>
<evidence type="ECO:0000256" key="12">
    <source>
        <dbReference type="ARBA" id="ARBA00022695"/>
    </source>
</evidence>
<evidence type="ECO:0000256" key="2">
    <source>
        <dbReference type="ARBA" id="ARBA00004651"/>
    </source>
</evidence>
<keyword evidence="17" id="KW-1208">Phospholipid metabolism</keyword>
<keyword evidence="10 18" id="KW-0808">Transferase</keyword>
<dbReference type="AlphaFoldDB" id="A0A0B5BEM1"/>
<evidence type="ECO:0000256" key="11">
    <source>
        <dbReference type="ARBA" id="ARBA00022692"/>
    </source>
</evidence>
<comment type="subcellular location">
    <subcellularLocation>
        <location evidence="2">Cell membrane</location>
        <topology evidence="2">Multi-pass membrane protein</topology>
    </subcellularLocation>
</comment>
<dbReference type="Pfam" id="PF01148">
    <property type="entry name" value="CTP_transf_1"/>
    <property type="match status" value="1"/>
</dbReference>
<evidence type="ECO:0000256" key="8">
    <source>
        <dbReference type="ARBA" id="ARBA00022475"/>
    </source>
</evidence>
<dbReference type="OrthoDB" id="9799199at2"/>
<name>A0A0B5BEM1_9BACT</name>
<keyword evidence="9" id="KW-0444">Lipid biosynthesis</keyword>
<evidence type="ECO:0000256" key="13">
    <source>
        <dbReference type="ARBA" id="ARBA00022989"/>
    </source>
</evidence>
<comment type="pathway">
    <text evidence="4">Lipid metabolism.</text>
</comment>
<keyword evidence="14" id="KW-0443">Lipid metabolism</keyword>
<keyword evidence="15 19" id="KW-0472">Membrane</keyword>
<evidence type="ECO:0000256" key="9">
    <source>
        <dbReference type="ARBA" id="ARBA00022516"/>
    </source>
</evidence>
<evidence type="ECO:0000256" key="6">
    <source>
        <dbReference type="ARBA" id="ARBA00012487"/>
    </source>
</evidence>
<evidence type="ECO:0000256" key="4">
    <source>
        <dbReference type="ARBA" id="ARBA00005189"/>
    </source>
</evidence>
<comment type="pathway">
    <text evidence="3 18">Phospholipid metabolism; CDP-diacylglycerol biosynthesis; CDP-diacylglycerol from sn-glycerol 3-phosphate: step 3/3.</text>
</comment>
<keyword evidence="12 18" id="KW-0548">Nucleotidyltransferase</keyword>
<keyword evidence="16" id="KW-0594">Phospholipid biosynthesis</keyword>
<dbReference type="EC" id="2.7.7.41" evidence="6 18"/>
<evidence type="ECO:0000256" key="10">
    <source>
        <dbReference type="ARBA" id="ARBA00022679"/>
    </source>
</evidence>
<protein>
    <recommendedName>
        <fullName evidence="7 18">Phosphatidate cytidylyltransferase</fullName>
        <ecNumber evidence="6 18">2.7.7.41</ecNumber>
    </recommendedName>
</protein>
<comment type="similarity">
    <text evidence="5 18">Belongs to the CDS family.</text>
</comment>
<dbReference type="HOGENOM" id="CLU_037294_3_3_7"/>
<evidence type="ECO:0000256" key="7">
    <source>
        <dbReference type="ARBA" id="ARBA00019373"/>
    </source>
</evidence>
<accession>A0A0B5BEM1</accession>
<comment type="catalytic activity">
    <reaction evidence="1 18">
        <text>a 1,2-diacyl-sn-glycero-3-phosphate + CTP + H(+) = a CDP-1,2-diacyl-sn-glycerol + diphosphate</text>
        <dbReference type="Rhea" id="RHEA:16229"/>
        <dbReference type="ChEBI" id="CHEBI:15378"/>
        <dbReference type="ChEBI" id="CHEBI:33019"/>
        <dbReference type="ChEBI" id="CHEBI:37563"/>
        <dbReference type="ChEBI" id="CHEBI:58332"/>
        <dbReference type="ChEBI" id="CHEBI:58608"/>
        <dbReference type="EC" id="2.7.7.41"/>
    </reaction>
</comment>
<evidence type="ECO:0000256" key="5">
    <source>
        <dbReference type="ARBA" id="ARBA00010185"/>
    </source>
</evidence>
<dbReference type="GO" id="GO:0005886">
    <property type="term" value="C:plasma membrane"/>
    <property type="evidence" value="ECO:0007669"/>
    <property type="project" value="UniProtKB-SubCell"/>
</dbReference>
<feature type="transmembrane region" description="Helical" evidence="19">
    <location>
        <begin position="257"/>
        <end position="274"/>
    </location>
</feature>
<evidence type="ECO:0000256" key="1">
    <source>
        <dbReference type="ARBA" id="ARBA00001698"/>
    </source>
</evidence>
<evidence type="ECO:0000256" key="17">
    <source>
        <dbReference type="ARBA" id="ARBA00023264"/>
    </source>
</evidence>
<evidence type="ECO:0000256" key="19">
    <source>
        <dbReference type="SAM" id="Phobius"/>
    </source>
</evidence>
<reference evidence="20 21" key="1">
    <citation type="journal article" date="2015" name="Genome Announc.">
        <title>Complete Genome of Geobacter pickeringii G13T, a Metal-Reducing Isolate from Sedimentary Kaolin Deposits.</title>
        <authorList>
            <person name="Badalamenti J.P."/>
            <person name="Bond D.R."/>
        </authorList>
    </citation>
    <scope>NUCLEOTIDE SEQUENCE [LARGE SCALE GENOMIC DNA]</scope>
    <source>
        <strain evidence="20 21">G13</strain>
    </source>
</reference>
<dbReference type="InterPro" id="IPR000374">
    <property type="entry name" value="PC_trans"/>
</dbReference>
<dbReference type="KEGG" id="gpi:GPICK_06030"/>
<evidence type="ECO:0000256" key="14">
    <source>
        <dbReference type="ARBA" id="ARBA00023098"/>
    </source>
</evidence>
<evidence type="ECO:0000256" key="16">
    <source>
        <dbReference type="ARBA" id="ARBA00023209"/>
    </source>
</evidence>
<gene>
    <name evidence="20" type="ORF">GPICK_06030</name>
</gene>
<keyword evidence="13 19" id="KW-1133">Transmembrane helix</keyword>
<dbReference type="UniPathway" id="UPA00557">
    <property type="reaction ID" value="UER00614"/>
</dbReference>
<feature type="transmembrane region" description="Helical" evidence="19">
    <location>
        <begin position="85"/>
        <end position="103"/>
    </location>
</feature>
<evidence type="ECO:0000313" key="21">
    <source>
        <dbReference type="Proteomes" id="UP000057609"/>
    </source>
</evidence>
<proteinExistence type="inferred from homology"/>